<keyword evidence="4 7" id="KW-0732">Signal</keyword>
<evidence type="ECO:0000256" key="7">
    <source>
        <dbReference type="SAM" id="SignalP"/>
    </source>
</evidence>
<dbReference type="InterPro" id="IPR003119">
    <property type="entry name" value="SAP_A"/>
</dbReference>
<dbReference type="PANTHER" id="PTHR13234:SF8">
    <property type="entry name" value="GAMMA-INTERFERON-INDUCIBLE LYSOSOMAL THIOL REDUCTASE"/>
    <property type="match status" value="1"/>
</dbReference>
<name>A0A0N5BM05_STREA</name>
<sequence>MLYYLKFKFSLFLFLIWIVISQQLCTLPPAFWCDNEEVALKCTGSLSYCQSYKKNVEENKNKISFKTSFGPLCSDSIAFIFKRLYPTILASPQALSQFDFEAVAWGVSKRLENGKIQCHHGKKECEYNTLFSCSHYRIKDEYKRVKFFICAMKYVVQYSKVKDIIKKCGPSKKIMSRYEGNKISYCVKGSEGKDLQNKAEKETAKIINPPIFIPQILIGNNDKTMDMQIYQLLLNEKPKMWKKQLENIKSGGQKINNCTTPPDFWCSTEKLSSDCFNNEMCIGYISTIQDKKIDFVMLYDPEEPVTQRMLSESFQNNFLENNAYYIKKTYNFEMKPKWNDWNRDECTRKVSKGCRNIAVYSCISKHVFDHKISTNLQICLMKAKLTRNVYAFDALKNDCRGKYLSIHKTIKTNIENCMKTNDFISAIKEYTDYIDKLTPDKVTKEPWLLINDFSLNSTQEYIPILDKMVCTWYYGYNHDRDFCGRCQYEESRC</sequence>
<keyword evidence="9" id="KW-1185">Reference proteome</keyword>
<evidence type="ECO:0000256" key="1">
    <source>
        <dbReference type="ARBA" id="ARBA00004613"/>
    </source>
</evidence>
<dbReference type="Proteomes" id="UP000046392">
    <property type="component" value="Unplaced"/>
</dbReference>
<organism evidence="9 10">
    <name type="scientific">Strongyloides papillosus</name>
    <name type="common">Intestinal threadworm</name>
    <dbReference type="NCBI Taxonomy" id="174720"/>
    <lineage>
        <taxon>Eukaryota</taxon>
        <taxon>Metazoa</taxon>
        <taxon>Ecdysozoa</taxon>
        <taxon>Nematoda</taxon>
        <taxon>Chromadorea</taxon>
        <taxon>Rhabditida</taxon>
        <taxon>Tylenchina</taxon>
        <taxon>Panagrolaimomorpha</taxon>
        <taxon>Strongyloidoidea</taxon>
        <taxon>Strongyloididae</taxon>
        <taxon>Strongyloides</taxon>
    </lineage>
</organism>
<keyword evidence="5" id="KW-1015">Disulfide bond</keyword>
<evidence type="ECO:0000259" key="8">
    <source>
        <dbReference type="Pfam" id="PF02199"/>
    </source>
</evidence>
<evidence type="ECO:0000256" key="3">
    <source>
        <dbReference type="ARBA" id="ARBA00022525"/>
    </source>
</evidence>
<dbReference type="InterPro" id="IPR004911">
    <property type="entry name" value="Interferon-induced_GILT"/>
</dbReference>
<dbReference type="Pfam" id="PF03227">
    <property type="entry name" value="GILT"/>
    <property type="match status" value="1"/>
</dbReference>
<feature type="signal peptide" evidence="7">
    <location>
        <begin position="1"/>
        <end position="21"/>
    </location>
</feature>
<keyword evidence="3" id="KW-0964">Secreted</keyword>
<evidence type="ECO:0000256" key="5">
    <source>
        <dbReference type="ARBA" id="ARBA00023157"/>
    </source>
</evidence>
<dbReference type="Pfam" id="PF02199">
    <property type="entry name" value="SapA"/>
    <property type="match status" value="1"/>
</dbReference>
<proteinExistence type="inferred from homology"/>
<keyword evidence="6" id="KW-0325">Glycoprotein</keyword>
<dbReference type="PANTHER" id="PTHR13234">
    <property type="entry name" value="GAMMA-INTERFERON INDUCIBLE LYSOSOMAL THIOL REDUCTASE GILT"/>
    <property type="match status" value="1"/>
</dbReference>
<protein>
    <submittedName>
        <fullName evidence="10">Saposin A-type domain-containing protein</fullName>
    </submittedName>
</protein>
<evidence type="ECO:0000256" key="6">
    <source>
        <dbReference type="ARBA" id="ARBA00023180"/>
    </source>
</evidence>
<evidence type="ECO:0000313" key="9">
    <source>
        <dbReference type="Proteomes" id="UP000046392"/>
    </source>
</evidence>
<accession>A0A0N5BM05</accession>
<comment type="subcellular location">
    <subcellularLocation>
        <location evidence="1">Secreted</location>
    </subcellularLocation>
</comment>
<feature type="domain" description="Saposin A-type" evidence="8">
    <location>
        <begin position="23"/>
        <end position="51"/>
    </location>
</feature>
<dbReference type="GO" id="GO:0016671">
    <property type="term" value="F:oxidoreductase activity, acting on a sulfur group of donors, disulfide as acceptor"/>
    <property type="evidence" value="ECO:0007669"/>
    <property type="project" value="InterPro"/>
</dbReference>
<dbReference type="GO" id="GO:0005576">
    <property type="term" value="C:extracellular region"/>
    <property type="evidence" value="ECO:0007669"/>
    <property type="project" value="UniProtKB-SubCell"/>
</dbReference>
<dbReference type="STRING" id="174720.A0A0N5BM05"/>
<dbReference type="AlphaFoldDB" id="A0A0N5BM05"/>
<dbReference type="WBParaSite" id="SPAL_0000695100.1">
    <property type="protein sequence ID" value="SPAL_0000695100.1"/>
    <property type="gene ID" value="SPAL_0000695100"/>
</dbReference>
<comment type="similarity">
    <text evidence="2">Belongs to the GILT family.</text>
</comment>
<evidence type="ECO:0000256" key="4">
    <source>
        <dbReference type="ARBA" id="ARBA00022729"/>
    </source>
</evidence>
<evidence type="ECO:0000256" key="2">
    <source>
        <dbReference type="ARBA" id="ARBA00005679"/>
    </source>
</evidence>
<feature type="chain" id="PRO_5005894515" evidence="7">
    <location>
        <begin position="22"/>
        <end position="493"/>
    </location>
</feature>
<reference evidence="10" key="1">
    <citation type="submission" date="2017-02" db="UniProtKB">
        <authorList>
            <consortium name="WormBaseParasite"/>
        </authorList>
    </citation>
    <scope>IDENTIFICATION</scope>
</reference>
<evidence type="ECO:0000313" key="10">
    <source>
        <dbReference type="WBParaSite" id="SPAL_0000695100.1"/>
    </source>
</evidence>